<organism evidence="2 3">
    <name type="scientific">Thermococcus celericrescens</name>
    <dbReference type="NCBI Taxonomy" id="227598"/>
    <lineage>
        <taxon>Archaea</taxon>
        <taxon>Methanobacteriati</taxon>
        <taxon>Methanobacteriota</taxon>
        <taxon>Thermococci</taxon>
        <taxon>Thermococcales</taxon>
        <taxon>Thermococcaceae</taxon>
        <taxon>Thermococcus</taxon>
    </lineage>
</organism>
<dbReference type="InterPro" id="IPR001279">
    <property type="entry name" value="Metallo-B-lactamas"/>
</dbReference>
<gene>
    <name evidence="2" type="ORF">APY94_05815</name>
</gene>
<dbReference type="Pfam" id="PF12706">
    <property type="entry name" value="Lactamase_B_2"/>
    <property type="match status" value="1"/>
</dbReference>
<dbReference type="InterPro" id="IPR036866">
    <property type="entry name" value="RibonucZ/Hydroxyglut_hydro"/>
</dbReference>
<evidence type="ECO:0000313" key="3">
    <source>
        <dbReference type="Proteomes" id="UP000053462"/>
    </source>
</evidence>
<dbReference type="OrthoDB" id="53037at2157"/>
<accession>A0A100XXW7</accession>
<evidence type="ECO:0000313" key="2">
    <source>
        <dbReference type="EMBL" id="KUH33480.1"/>
    </source>
</evidence>
<keyword evidence="2" id="KW-0067">ATP-binding</keyword>
<dbReference type="EMBL" id="LLYW01000019">
    <property type="protein sequence ID" value="KUH33480.1"/>
    <property type="molecule type" value="Genomic_DNA"/>
</dbReference>
<evidence type="ECO:0000259" key="1">
    <source>
        <dbReference type="SMART" id="SM00849"/>
    </source>
</evidence>
<dbReference type="PANTHER" id="PTHR42663:SF12">
    <property type="entry name" value="ATP-BINDING PROTEIN PHNP"/>
    <property type="match status" value="1"/>
</dbReference>
<comment type="caution">
    <text evidence="2">The sequence shown here is derived from an EMBL/GenBank/DDBJ whole genome shotgun (WGS) entry which is preliminary data.</text>
</comment>
<dbReference type="Proteomes" id="UP000053462">
    <property type="component" value="Unassembled WGS sequence"/>
</dbReference>
<feature type="domain" description="Metallo-beta-lactamase" evidence="1">
    <location>
        <begin position="37"/>
        <end position="214"/>
    </location>
</feature>
<reference evidence="2 3" key="1">
    <citation type="submission" date="2015-10" db="EMBL/GenBank/DDBJ databases">
        <title>Draft genome sequence of Thermococcus celericrescens strain DSM 17994.</title>
        <authorList>
            <person name="Hong S.-J."/>
            <person name="Park C.-E."/>
            <person name="Shin J.-H."/>
        </authorList>
    </citation>
    <scope>NUCLEOTIDE SEQUENCE [LARGE SCALE GENOMIC DNA]</scope>
    <source>
        <strain evidence="2 3">DSM 17994</strain>
    </source>
</reference>
<keyword evidence="3" id="KW-1185">Reference proteome</keyword>
<proteinExistence type="predicted"/>
<dbReference type="RefSeq" id="WP_058938735.1">
    <property type="nucleotide sequence ID" value="NZ_LLYW01000019.1"/>
</dbReference>
<dbReference type="Gene3D" id="3.60.15.10">
    <property type="entry name" value="Ribonuclease Z/Hydroxyacylglutathione hydrolase-like"/>
    <property type="match status" value="1"/>
</dbReference>
<dbReference type="STRING" id="227598.APY94_05815"/>
<dbReference type="GO" id="GO:0005524">
    <property type="term" value="F:ATP binding"/>
    <property type="evidence" value="ECO:0007669"/>
    <property type="project" value="UniProtKB-KW"/>
</dbReference>
<dbReference type="SUPFAM" id="SSF56281">
    <property type="entry name" value="Metallo-hydrolase/oxidoreductase"/>
    <property type="match status" value="1"/>
</dbReference>
<dbReference type="AlphaFoldDB" id="A0A100XXW7"/>
<protein>
    <submittedName>
        <fullName evidence="2">ATP-binding protein</fullName>
    </submittedName>
</protein>
<keyword evidence="2" id="KW-0547">Nucleotide-binding</keyword>
<name>A0A100XXW7_9EURY</name>
<dbReference type="SMART" id="SM00849">
    <property type="entry name" value="Lactamase_B"/>
    <property type="match status" value="1"/>
</dbReference>
<sequence>MIVNLLGTGGSEGIPNYLCRCPACQEARRLAFARRKPTSILIVSEEGTTILVDVGFDVTPYVGERIDAILLTHWHHDHIAGLFKLRWTSERIELHAPSGSANREIVESPRNLRVVLHETPPRLKIGDIRIRAFPLNHSVQTFGYLIEGGSGTLAVVFDTKGLPPKSLELLKNESPHVALVDATFSPGVSDENHNNIDEAIALGERFAELTVLTHIAHHNLPFTEAVKYVRDRSERAVLSYDGMVIVI</sequence>
<dbReference type="PANTHER" id="PTHR42663">
    <property type="entry name" value="HYDROLASE C777.06C-RELATED-RELATED"/>
    <property type="match status" value="1"/>
</dbReference>